<sequence>MVDKADPMQNSRKIKSTSTKNSKCTLHSRKDYPQNGHHFLSHLNHELLIQLSCETLTSS</sequence>
<feature type="compositionally biased region" description="Polar residues" evidence="1">
    <location>
        <begin position="8"/>
        <end position="25"/>
    </location>
</feature>
<dbReference type="EMBL" id="GGEC01031111">
    <property type="protein sequence ID" value="MBX11595.1"/>
    <property type="molecule type" value="Transcribed_RNA"/>
</dbReference>
<protein>
    <submittedName>
        <fullName evidence="2">Uncharacterized protein</fullName>
    </submittedName>
</protein>
<evidence type="ECO:0000313" key="2">
    <source>
        <dbReference type="EMBL" id="MBX11595.1"/>
    </source>
</evidence>
<dbReference type="AlphaFoldDB" id="A0A2P2L0V4"/>
<accession>A0A2P2L0V4</accession>
<organism evidence="2">
    <name type="scientific">Rhizophora mucronata</name>
    <name type="common">Asiatic mangrove</name>
    <dbReference type="NCBI Taxonomy" id="61149"/>
    <lineage>
        <taxon>Eukaryota</taxon>
        <taxon>Viridiplantae</taxon>
        <taxon>Streptophyta</taxon>
        <taxon>Embryophyta</taxon>
        <taxon>Tracheophyta</taxon>
        <taxon>Spermatophyta</taxon>
        <taxon>Magnoliopsida</taxon>
        <taxon>eudicotyledons</taxon>
        <taxon>Gunneridae</taxon>
        <taxon>Pentapetalae</taxon>
        <taxon>rosids</taxon>
        <taxon>fabids</taxon>
        <taxon>Malpighiales</taxon>
        <taxon>Rhizophoraceae</taxon>
        <taxon>Rhizophora</taxon>
    </lineage>
</organism>
<reference evidence="2" key="1">
    <citation type="submission" date="2018-02" db="EMBL/GenBank/DDBJ databases">
        <title>Rhizophora mucronata_Transcriptome.</title>
        <authorList>
            <person name="Meera S.P."/>
            <person name="Sreeshan A."/>
            <person name="Augustine A."/>
        </authorList>
    </citation>
    <scope>NUCLEOTIDE SEQUENCE</scope>
    <source>
        <tissue evidence="2">Leaf</tissue>
    </source>
</reference>
<name>A0A2P2L0V4_RHIMU</name>
<evidence type="ECO:0000256" key="1">
    <source>
        <dbReference type="SAM" id="MobiDB-lite"/>
    </source>
</evidence>
<feature type="region of interest" description="Disordered" evidence="1">
    <location>
        <begin position="1"/>
        <end position="30"/>
    </location>
</feature>
<proteinExistence type="predicted"/>